<organism evidence="3 4">
    <name type="scientific">Mortierella isabellina</name>
    <name type="common">Filamentous fungus</name>
    <name type="synonym">Umbelopsis isabellina</name>
    <dbReference type="NCBI Taxonomy" id="91625"/>
    <lineage>
        <taxon>Eukaryota</taxon>
        <taxon>Fungi</taxon>
        <taxon>Fungi incertae sedis</taxon>
        <taxon>Mucoromycota</taxon>
        <taxon>Mucoromycotina</taxon>
        <taxon>Umbelopsidomycetes</taxon>
        <taxon>Umbelopsidales</taxon>
        <taxon>Umbelopsidaceae</taxon>
        <taxon>Umbelopsis</taxon>
    </lineage>
</organism>
<dbReference type="Gene3D" id="3.80.10.10">
    <property type="entry name" value="Ribonuclease Inhibitor"/>
    <property type="match status" value="3"/>
</dbReference>
<dbReference type="InterPro" id="IPR032675">
    <property type="entry name" value="LRR_dom_sf"/>
</dbReference>
<dbReference type="PANTHER" id="PTHR24114:SF2">
    <property type="entry name" value="F-BOX DOMAIN-CONTAINING PROTEIN-RELATED"/>
    <property type="match status" value="1"/>
</dbReference>
<feature type="compositionally biased region" description="Polar residues" evidence="1">
    <location>
        <begin position="67"/>
        <end position="83"/>
    </location>
</feature>
<feature type="domain" description="GAT" evidence="2">
    <location>
        <begin position="754"/>
        <end position="844"/>
    </location>
</feature>
<name>A0A8H7Q4L0_MORIS</name>
<gene>
    <name evidence="3" type="ORF">INT43_002215</name>
</gene>
<feature type="compositionally biased region" description="Acidic residues" evidence="1">
    <location>
        <begin position="847"/>
        <end position="857"/>
    </location>
</feature>
<dbReference type="PROSITE" id="PS50909">
    <property type="entry name" value="GAT"/>
    <property type="match status" value="1"/>
</dbReference>
<feature type="region of interest" description="Disordered" evidence="1">
    <location>
        <begin position="67"/>
        <end position="113"/>
    </location>
</feature>
<dbReference type="Gene3D" id="1.20.58.160">
    <property type="match status" value="1"/>
</dbReference>
<dbReference type="AlphaFoldDB" id="A0A8H7Q4L0"/>
<sequence length="937" mass="104169">MSPVDGQSSAGPLTAINGYPISGIKSRRMSPPYDYNPNFKPAKGILKQRSRLLQKQQLASTSWITTLNSKLSGNPNTNGIQKPNNDKQPRNPAEKQQDAQSSPENQSPTGLASGFSTFRKFINNAANNRANIYVNQAMMSMDNSSVTSLNSVTSDMEDSAFELDPEDLKRVRFSIQYLTTEYFPYDNPQYTDDFPNAEDANELKVGSAEVNPATLEVAAEEDGKFELEKSESLDLDIDTCTRTTFEEISATEEDESEQPERQEALTTTLASPCTPQDLLTFYETACRNKDEHMFHPLVRQLQENAHLSSITTIDLSNYLIDREVAEPISDILTLEHNIQRLIVQNCGLEDETIKLILNGLLRSNSVKYLSIANNKKIKSNGFKYVAIYMRESTSLNGLNLSQNSFDRKSMQMICHGLASKRTSPNDQTLQTLIMDACLFRPSLFETLAVGIKNSNSLRTLSLRHNRINQQGASWIGVMLRGYADRVPVSSSGDSISSNSSIQYGLERLALDGNDLRLGMQFIAQALKRNQSLKELGLSGCKIDARNFTFLGDALKYNSTLEKLNISNNDLGTPVKDGVSCFQALASGLLHHPCLKDLDLKATSMKTEDVIELAKALPNFKSLMRMDLRNNPNINMLGYSCLADAMKKNYSLAFLEIDCSPANQELTQLQSEILTHCSRNTRNNFAQANGNTAERADTLVNGQRNGAITKTKTQATARMSLQERLAAVTRGASGHSVRRESPSEDVQNKLNVKKKEDESIMKEIQVASEHHTLLEEMLTTSADQAGEESQDVRETLDRLHLQCETSQRLIMSYAPRIADEALLAKLLETNDKLTAVSTRYAKLFDPTADNEESLEEDTISSTAEPQIAKEGSFAIGDDDEDDDDIPVRPNTSTSDTTSTTNDDSKNKLKEKRREAEKEEAEALKLAKHLADSDRQEEN</sequence>
<dbReference type="Proteomes" id="UP000654370">
    <property type="component" value="Unassembled WGS sequence"/>
</dbReference>
<dbReference type="InterPro" id="IPR052394">
    <property type="entry name" value="LRR-containing"/>
</dbReference>
<dbReference type="InterPro" id="IPR001611">
    <property type="entry name" value="Leu-rich_rpt"/>
</dbReference>
<feature type="region of interest" description="Disordered" evidence="1">
    <location>
        <begin position="846"/>
        <end position="937"/>
    </location>
</feature>
<feature type="compositionally biased region" description="Polar residues" evidence="1">
    <location>
        <begin position="98"/>
        <end position="113"/>
    </location>
</feature>
<dbReference type="InterPro" id="IPR038425">
    <property type="entry name" value="GAT_sf"/>
</dbReference>
<feature type="compositionally biased region" description="Basic and acidic residues" evidence="1">
    <location>
        <begin position="901"/>
        <end position="937"/>
    </location>
</feature>
<dbReference type="Pfam" id="PF13516">
    <property type="entry name" value="LRR_6"/>
    <property type="match status" value="2"/>
</dbReference>
<comment type="caution">
    <text evidence="3">The sequence shown here is derived from an EMBL/GenBank/DDBJ whole genome shotgun (WGS) entry which is preliminary data.</text>
</comment>
<dbReference type="EMBL" id="JAEPQZ010000001">
    <property type="protein sequence ID" value="KAG2185778.1"/>
    <property type="molecule type" value="Genomic_DNA"/>
</dbReference>
<reference evidence="3" key="1">
    <citation type="submission" date="2020-12" db="EMBL/GenBank/DDBJ databases">
        <title>Metabolic potential, ecology and presence of endohyphal bacteria is reflected in genomic diversity of Mucoromycotina.</title>
        <authorList>
            <person name="Muszewska A."/>
            <person name="Okrasinska A."/>
            <person name="Steczkiewicz K."/>
            <person name="Drgas O."/>
            <person name="Orlowska M."/>
            <person name="Perlinska-Lenart U."/>
            <person name="Aleksandrzak-Piekarczyk T."/>
            <person name="Szatraj K."/>
            <person name="Zielenkiewicz U."/>
            <person name="Pilsyk S."/>
            <person name="Malc E."/>
            <person name="Mieczkowski P."/>
            <person name="Kruszewska J.S."/>
            <person name="Biernat P."/>
            <person name="Pawlowska J."/>
        </authorList>
    </citation>
    <scope>NUCLEOTIDE SEQUENCE</scope>
    <source>
        <strain evidence="3">WA0000067209</strain>
    </source>
</reference>
<feature type="compositionally biased region" description="Basic and acidic residues" evidence="1">
    <location>
        <begin position="84"/>
        <end position="97"/>
    </location>
</feature>
<dbReference type="GO" id="GO:0043130">
    <property type="term" value="F:ubiquitin binding"/>
    <property type="evidence" value="ECO:0007669"/>
    <property type="project" value="InterPro"/>
</dbReference>
<dbReference type="PANTHER" id="PTHR24114">
    <property type="entry name" value="LEUCINE RICH REPEAT FAMILY PROTEIN"/>
    <property type="match status" value="1"/>
</dbReference>
<dbReference type="SMART" id="SM00368">
    <property type="entry name" value="LRR_RI"/>
    <property type="match status" value="7"/>
</dbReference>
<dbReference type="InterPro" id="IPR004152">
    <property type="entry name" value="GAT_dom"/>
</dbReference>
<dbReference type="OrthoDB" id="120976at2759"/>
<proteinExistence type="predicted"/>
<dbReference type="SUPFAM" id="SSF89009">
    <property type="entry name" value="GAT-like domain"/>
    <property type="match status" value="1"/>
</dbReference>
<feature type="compositionally biased region" description="Low complexity" evidence="1">
    <location>
        <begin position="889"/>
        <end position="900"/>
    </location>
</feature>
<keyword evidence="4" id="KW-1185">Reference proteome</keyword>
<evidence type="ECO:0000313" key="4">
    <source>
        <dbReference type="Proteomes" id="UP000654370"/>
    </source>
</evidence>
<evidence type="ECO:0000313" key="3">
    <source>
        <dbReference type="EMBL" id="KAG2185778.1"/>
    </source>
</evidence>
<evidence type="ECO:0000259" key="2">
    <source>
        <dbReference type="PROSITE" id="PS50909"/>
    </source>
</evidence>
<protein>
    <recommendedName>
        <fullName evidence="2">GAT domain-containing protein</fullName>
    </recommendedName>
</protein>
<dbReference type="Pfam" id="PF03127">
    <property type="entry name" value="GAT"/>
    <property type="match status" value="1"/>
</dbReference>
<accession>A0A8H7Q4L0</accession>
<dbReference type="SUPFAM" id="SSF52047">
    <property type="entry name" value="RNI-like"/>
    <property type="match status" value="1"/>
</dbReference>
<dbReference type="GO" id="GO:0035091">
    <property type="term" value="F:phosphatidylinositol binding"/>
    <property type="evidence" value="ECO:0007669"/>
    <property type="project" value="InterPro"/>
</dbReference>
<evidence type="ECO:0000256" key="1">
    <source>
        <dbReference type="SAM" id="MobiDB-lite"/>
    </source>
</evidence>